<name>A0AA86MX90_9BACT</name>
<dbReference type="InterPro" id="IPR011008">
    <property type="entry name" value="Dimeric_a/b-barrel"/>
</dbReference>
<evidence type="ECO:0000256" key="4">
    <source>
        <dbReference type="SAM" id="SignalP"/>
    </source>
</evidence>
<dbReference type="RefSeq" id="WP_289267548.1">
    <property type="nucleotide sequence ID" value="NZ_OX365700.1"/>
</dbReference>
<reference evidence="5" key="1">
    <citation type="submission" date="2022-10" db="EMBL/GenBank/DDBJ databases">
        <authorList>
            <person name="Koch H."/>
        </authorList>
    </citation>
    <scope>NUCLEOTIDE SEQUENCE</scope>
    <source>
        <strain evidence="5">DNF</strain>
    </source>
</reference>
<proteinExistence type="predicted"/>
<feature type="chain" id="PRO_5041690156" evidence="4">
    <location>
        <begin position="26"/>
        <end position="263"/>
    </location>
</feature>
<dbReference type="GO" id="GO:0020037">
    <property type="term" value="F:heme binding"/>
    <property type="evidence" value="ECO:0007669"/>
    <property type="project" value="InterPro"/>
</dbReference>
<evidence type="ECO:0000256" key="1">
    <source>
        <dbReference type="ARBA" id="ARBA00022617"/>
    </source>
</evidence>
<organism evidence="5 6">
    <name type="scientific">Nitrospira tepida</name>
    <dbReference type="NCBI Taxonomy" id="2973512"/>
    <lineage>
        <taxon>Bacteria</taxon>
        <taxon>Pseudomonadati</taxon>
        <taxon>Nitrospirota</taxon>
        <taxon>Nitrospiria</taxon>
        <taxon>Nitrospirales</taxon>
        <taxon>Nitrospiraceae</taxon>
        <taxon>Nitrospira</taxon>
    </lineage>
</organism>
<keyword evidence="3" id="KW-0408">Iron</keyword>
<keyword evidence="1" id="KW-0349">Heme</keyword>
<sequence length="263" mass="29715">MRMLQATGLSLLLVFLVGLSATAQAADREKLLSDPGVFGTFAVFAVDDAWWRLDREARAKVGEEIKGVLDKHGEQVVADLYLLRGLSDRADLMLRLHSTDLARHQHLVLDFLATSLGRYLHNVYTFHGITKPANYVPGFSDDLKAAMKTPPDPGPKPYAIVVPIRKDADWWNQPQAARLEMMQEHAQVTTPYLKTVKRKLYHASGLDDLDFITYFETARLDDFHNLILALERIKENRHNRRFGHPILLGTVCTVGDLAEVFAR</sequence>
<evidence type="ECO:0000256" key="3">
    <source>
        <dbReference type="ARBA" id="ARBA00023004"/>
    </source>
</evidence>
<protein>
    <submittedName>
        <fullName evidence="5">Chlorite dismutase</fullName>
    </submittedName>
</protein>
<keyword evidence="2" id="KW-0479">Metal-binding</keyword>
<dbReference type="InterPro" id="IPR010644">
    <property type="entry name" value="ChdC/CLD"/>
</dbReference>
<accession>A0AA86MX90</accession>
<dbReference type="GO" id="GO:0016491">
    <property type="term" value="F:oxidoreductase activity"/>
    <property type="evidence" value="ECO:0007669"/>
    <property type="project" value="InterPro"/>
</dbReference>
<dbReference type="PANTHER" id="PTHR36843:SF1">
    <property type="entry name" value="COPROHEME DECARBOXYLASE"/>
    <property type="match status" value="1"/>
</dbReference>
<gene>
    <name evidence="5" type="ORF">DNFV4_00992</name>
</gene>
<dbReference type="PANTHER" id="PTHR36843">
    <property type="entry name" value="HEME-DEPENDENT PEROXIDASE YWFI-RELATED"/>
    <property type="match status" value="1"/>
</dbReference>
<evidence type="ECO:0000256" key="2">
    <source>
        <dbReference type="ARBA" id="ARBA00022723"/>
    </source>
</evidence>
<dbReference type="KEGG" id="nti:DNFV4_00992"/>
<dbReference type="AlphaFoldDB" id="A0AA86MX90"/>
<dbReference type="EMBL" id="OX365700">
    <property type="protein sequence ID" value="CAI4030564.1"/>
    <property type="molecule type" value="Genomic_DNA"/>
</dbReference>
<feature type="signal peptide" evidence="4">
    <location>
        <begin position="1"/>
        <end position="25"/>
    </location>
</feature>
<evidence type="ECO:0000313" key="5">
    <source>
        <dbReference type="EMBL" id="CAI4030564.1"/>
    </source>
</evidence>
<dbReference type="Gene3D" id="3.30.70.1030">
    <property type="entry name" value="Apc35880, domain 1"/>
    <property type="match status" value="2"/>
</dbReference>
<keyword evidence="6" id="KW-1185">Reference proteome</keyword>
<dbReference type="GO" id="GO:0046872">
    <property type="term" value="F:metal ion binding"/>
    <property type="evidence" value="ECO:0007669"/>
    <property type="project" value="UniProtKB-KW"/>
</dbReference>
<evidence type="ECO:0000313" key="6">
    <source>
        <dbReference type="Proteomes" id="UP001179121"/>
    </source>
</evidence>
<dbReference type="SUPFAM" id="SSF54909">
    <property type="entry name" value="Dimeric alpha+beta barrel"/>
    <property type="match status" value="1"/>
</dbReference>
<keyword evidence="4" id="KW-0732">Signal</keyword>
<dbReference type="Pfam" id="PF06778">
    <property type="entry name" value="Chlor_dismutase"/>
    <property type="match status" value="1"/>
</dbReference>
<dbReference type="Proteomes" id="UP001179121">
    <property type="component" value="Chromosome"/>
</dbReference>